<evidence type="ECO:0000256" key="4">
    <source>
        <dbReference type="ARBA" id="ARBA00022581"/>
    </source>
</evidence>
<dbReference type="GO" id="GO:0008270">
    <property type="term" value="F:zinc ion binding"/>
    <property type="evidence" value="ECO:0007669"/>
    <property type="project" value="UniProtKB-KW"/>
</dbReference>
<dbReference type="EMBL" id="MF588724">
    <property type="protein sequence ID" value="ATQ38407.1"/>
    <property type="molecule type" value="Genomic_DNA"/>
</dbReference>
<evidence type="ECO:0000256" key="13">
    <source>
        <dbReference type="ARBA" id="ARBA00023200"/>
    </source>
</evidence>
<comment type="subunit">
    <text evidence="16">Forms homodimers. Interacts with ubiquitin-protein ligase UBE3A/E6-AP; this interaction stimulates UBE3A ubiquitin activity. Interacts with host BAK1.</text>
</comment>
<dbReference type="HAMAP" id="MF_04006">
    <property type="entry name" value="HPV_E6"/>
    <property type="match status" value="1"/>
</dbReference>
<dbReference type="GO" id="GO:0003677">
    <property type="term" value="F:DNA binding"/>
    <property type="evidence" value="ECO:0007669"/>
    <property type="project" value="UniProtKB-UniRule"/>
</dbReference>
<evidence type="ECO:0000256" key="15">
    <source>
        <dbReference type="ARBA" id="ARBA00023323"/>
    </source>
</evidence>
<accession>A0A2D2ALT0</accession>
<evidence type="ECO:0000256" key="7">
    <source>
        <dbReference type="ARBA" id="ARBA00022771"/>
    </source>
</evidence>
<keyword evidence="12 16" id="KW-0804">Transcription</keyword>
<protein>
    <recommendedName>
        <fullName evidence="16 17">Protein E6</fullName>
    </recommendedName>
</protein>
<dbReference type="GO" id="GO:0039648">
    <property type="term" value="P:symbiont-mediated perturbation of host ubiquitin-like protein modification"/>
    <property type="evidence" value="ECO:0007669"/>
    <property type="project" value="UniProtKB-UniRule"/>
</dbReference>
<proteinExistence type="inferred from homology"/>
<evidence type="ECO:0000256" key="9">
    <source>
        <dbReference type="ARBA" id="ARBA00023015"/>
    </source>
</evidence>
<gene>
    <name evidence="16 18" type="primary">E6</name>
</gene>
<feature type="zinc finger region" evidence="16">
    <location>
        <begin position="27"/>
        <end position="63"/>
    </location>
</feature>
<dbReference type="InterPro" id="IPR038575">
    <property type="entry name" value="E6_sf"/>
</dbReference>
<evidence type="ECO:0000313" key="18">
    <source>
        <dbReference type="EMBL" id="ATQ38407.1"/>
    </source>
</evidence>
<dbReference type="GO" id="GO:0042025">
    <property type="term" value="C:host cell nucleus"/>
    <property type="evidence" value="ECO:0007669"/>
    <property type="project" value="UniProtKB-SubCell"/>
</dbReference>
<comment type="similarity">
    <text evidence="1 16 17">Belongs to the papillomaviridae E6 protein family.</text>
</comment>
<evidence type="ECO:0000256" key="3">
    <source>
        <dbReference type="ARBA" id="ARBA00022562"/>
    </source>
</evidence>
<feature type="zinc finger region" evidence="16">
    <location>
        <begin position="100"/>
        <end position="136"/>
    </location>
</feature>
<evidence type="ECO:0000313" key="19">
    <source>
        <dbReference type="Proteomes" id="UP000289456"/>
    </source>
</evidence>
<sequence>MAAYFPRSLDEYCKYFEIDFFSLRLRCIFCLFYTSFEDLAAFHTKKLNIVWRSNVPFVCCTKCCRHSALIEKQKYFQCSVKCRILDAVVGKPITEIYMRCTWCFALLDCAEKVDLCARDDLALLIRGYWRADCRNCCIKE</sequence>
<dbReference type="GO" id="GO:0006355">
    <property type="term" value="P:regulation of DNA-templated transcription"/>
    <property type="evidence" value="ECO:0007669"/>
    <property type="project" value="UniProtKB-UniRule"/>
</dbReference>
<evidence type="ECO:0000256" key="6">
    <source>
        <dbReference type="ARBA" id="ARBA00022723"/>
    </source>
</evidence>
<keyword evidence="5 16" id="KW-1090">Inhibition of host innate immune response by virus</keyword>
<dbReference type="Gene3D" id="3.30.240.40">
    <property type="entry name" value="E6 early regulatory protein"/>
    <property type="match status" value="2"/>
</dbReference>
<evidence type="ECO:0000256" key="12">
    <source>
        <dbReference type="ARBA" id="ARBA00023163"/>
    </source>
</evidence>
<keyword evidence="6 16" id="KW-0479">Metal-binding</keyword>
<keyword evidence="8 16" id="KW-0862">Zinc</keyword>
<dbReference type="GO" id="GO:0052150">
    <property type="term" value="P:symbiont-mediated perturbation of host apoptosis"/>
    <property type="evidence" value="ECO:0007669"/>
    <property type="project" value="UniProtKB-KW"/>
</dbReference>
<keyword evidence="13 16" id="KW-1035">Host cytoplasm</keyword>
<evidence type="ECO:0000256" key="16">
    <source>
        <dbReference type="HAMAP-Rule" id="MF_04006"/>
    </source>
</evidence>
<evidence type="ECO:0000256" key="5">
    <source>
        <dbReference type="ARBA" id="ARBA00022632"/>
    </source>
</evidence>
<dbReference type="Pfam" id="PF00518">
    <property type="entry name" value="E6"/>
    <property type="match status" value="1"/>
</dbReference>
<dbReference type="GO" id="GO:0052170">
    <property type="term" value="P:symbiont-mediated suppression of host innate immune response"/>
    <property type="evidence" value="ECO:0007669"/>
    <property type="project" value="UniProtKB-KW"/>
</dbReference>
<keyword evidence="10 16" id="KW-0238">DNA-binding</keyword>
<evidence type="ECO:0000256" key="11">
    <source>
        <dbReference type="ARBA" id="ARBA00023159"/>
    </source>
</evidence>
<evidence type="ECO:0000256" key="14">
    <source>
        <dbReference type="ARBA" id="ARBA00023280"/>
    </source>
</evidence>
<organism evidence="18 19">
    <name type="scientific">Gammapapillomavirus 15</name>
    <dbReference type="NCBI Taxonomy" id="1513260"/>
    <lineage>
        <taxon>Viruses</taxon>
        <taxon>Monodnaviria</taxon>
        <taxon>Shotokuvirae</taxon>
        <taxon>Cossaviricota</taxon>
        <taxon>Papovaviricetes</taxon>
        <taxon>Zurhausenvirales</taxon>
        <taxon>Papillomaviridae</taxon>
        <taxon>Firstpapillomavirinae</taxon>
        <taxon>Gammapapillomavirus</taxon>
    </lineage>
</organism>
<evidence type="ECO:0000256" key="8">
    <source>
        <dbReference type="ARBA" id="ARBA00022833"/>
    </source>
</evidence>
<dbReference type="Proteomes" id="UP000289456">
    <property type="component" value="Segment"/>
</dbReference>
<keyword evidence="9 16" id="KW-0805">Transcription regulation</keyword>
<dbReference type="GO" id="GO:0006351">
    <property type="term" value="P:DNA-templated transcription"/>
    <property type="evidence" value="ECO:0007669"/>
    <property type="project" value="UniProtKB-UniRule"/>
</dbReference>
<comment type="function">
    <text evidence="16">Plays a major role in the induction and maintenance of cellular transformation. E6 associates with host UBE3A/E6-AP ubiquitin-protein ligase and modulates its activity. Protects host keratinocytes from apoptosis by mediating the degradation of host BAK1. May also inhibit host immune response.</text>
</comment>
<keyword evidence="7 16" id="KW-0863">Zinc-finger</keyword>
<dbReference type="InterPro" id="IPR001334">
    <property type="entry name" value="E6"/>
</dbReference>
<dbReference type="GO" id="GO:0039502">
    <property type="term" value="P:symbiont-mediated suppression of host type I interferon-mediated signaling pathway"/>
    <property type="evidence" value="ECO:0007669"/>
    <property type="project" value="UniProtKB-UniRule"/>
</dbReference>
<reference evidence="19" key="1">
    <citation type="submission" date="2017-07" db="EMBL/GenBank/DDBJ databases">
        <title>HPV diversity in WHIM patients.</title>
        <authorList>
            <person name="Pastrana D.V."/>
            <person name="Peretti A."/>
            <person name="Welch N.L."/>
            <person name="Borgogna C."/>
            <person name="Badolato R."/>
            <person name="Gariglio M."/>
            <person name="FitzGerald P.C."/>
            <person name="McIntosh C.E."/>
            <person name="Van Doorslaer K."/>
            <person name="McBride A."/>
            <person name="Bliskovsky V."/>
            <person name="Velez D."/>
            <person name="Cho E."/>
            <person name="Brownell I."/>
            <person name="Liu J.S."/>
            <person name="Gonzalez C.M."/>
            <person name="Maldarelli F."/>
            <person name="Lisco A."/>
            <person name="Androphy E.J."/>
            <person name="Uldrick T.S."/>
            <person name="Yarchoan R."/>
            <person name="Dvoretzky I."/>
            <person name="Holland S.M."/>
            <person name="Freeman A.F."/>
            <person name="Murphy P.M."/>
            <person name="McDermott D.H."/>
            <person name="Buck C.B."/>
        </authorList>
    </citation>
    <scope>NUCLEOTIDE SEQUENCE [LARGE SCALE GENOMIC DNA]</scope>
</reference>
<keyword evidence="11 16" id="KW-0010">Activator</keyword>
<keyword evidence="2 16" id="KW-0244">Early protein</keyword>
<comment type="subcellular location">
    <subcellularLocation>
        <location evidence="16 17">Host cytoplasm</location>
    </subcellularLocation>
    <subcellularLocation>
        <location evidence="16 17">Host nucleus</location>
    </subcellularLocation>
</comment>
<keyword evidence="14 16" id="KW-0899">Viral immunoevasion</keyword>
<keyword evidence="4 16" id="KW-0945">Host-virus interaction</keyword>
<evidence type="ECO:0000256" key="17">
    <source>
        <dbReference type="RuleBase" id="RU363123"/>
    </source>
</evidence>
<comment type="caution">
    <text evidence="16">Lacks conserved residue(s) required for the propagation of feature annotation.</text>
</comment>
<evidence type="ECO:0000256" key="1">
    <source>
        <dbReference type="ARBA" id="ARBA00006346"/>
    </source>
</evidence>
<dbReference type="GO" id="GO:0030430">
    <property type="term" value="C:host cell cytoplasm"/>
    <property type="evidence" value="ECO:0007669"/>
    <property type="project" value="UniProtKB-SubCell"/>
</dbReference>
<dbReference type="SUPFAM" id="SSF161229">
    <property type="entry name" value="E6 C-terminal domain-like"/>
    <property type="match status" value="2"/>
</dbReference>
<evidence type="ECO:0000256" key="2">
    <source>
        <dbReference type="ARBA" id="ARBA00022518"/>
    </source>
</evidence>
<evidence type="ECO:0000256" key="10">
    <source>
        <dbReference type="ARBA" id="ARBA00023125"/>
    </source>
</evidence>
<name>A0A2D2ALT0_9PAPI</name>
<keyword evidence="3 16" id="KW-1048">Host nucleus</keyword>
<keyword evidence="15 16" id="KW-1119">Modulation of host cell apoptosis by virus</keyword>